<name>A0A8H7T969_9HELO</name>
<feature type="region of interest" description="Disordered" evidence="1">
    <location>
        <begin position="103"/>
        <end position="177"/>
    </location>
</feature>
<sequence>MATSTTTGPSSYIPQTDKMRHMLSQVKCNNSNGERRLMLDLQRFDLVREQLTDLMSEQEFFSDFTEAQKLWYIDATLYDAYLSPYATTNVKKFPFPCPSAPLQLSTPQKPPGRSRWGASPTQPILSRPFPDHNTGFGAPQHSNTQQSFTSTHSQGHAAQSVPQDFGAVSPPSDQFSPADMSIRQLASRRFTQHSDPQNQIYPGASSHIPPPSDRIPNEWRPSPFLQLSPPSRSANDRDGNGCSQQ</sequence>
<dbReference type="EMBL" id="JAFJYH010000212">
    <property type="protein sequence ID" value="KAG4415704.1"/>
    <property type="molecule type" value="Genomic_DNA"/>
</dbReference>
<feature type="region of interest" description="Disordered" evidence="1">
    <location>
        <begin position="189"/>
        <end position="245"/>
    </location>
</feature>
<accession>A0A8H7T969</accession>
<protein>
    <submittedName>
        <fullName evidence="2">Uncharacterized protein</fullName>
    </submittedName>
</protein>
<organism evidence="2 3">
    <name type="scientific">Cadophora malorum</name>
    <dbReference type="NCBI Taxonomy" id="108018"/>
    <lineage>
        <taxon>Eukaryota</taxon>
        <taxon>Fungi</taxon>
        <taxon>Dikarya</taxon>
        <taxon>Ascomycota</taxon>
        <taxon>Pezizomycotina</taxon>
        <taxon>Leotiomycetes</taxon>
        <taxon>Helotiales</taxon>
        <taxon>Ploettnerulaceae</taxon>
        <taxon>Cadophora</taxon>
    </lineage>
</organism>
<evidence type="ECO:0000313" key="3">
    <source>
        <dbReference type="Proteomes" id="UP000664132"/>
    </source>
</evidence>
<evidence type="ECO:0000256" key="1">
    <source>
        <dbReference type="SAM" id="MobiDB-lite"/>
    </source>
</evidence>
<feature type="compositionally biased region" description="Polar residues" evidence="1">
    <location>
        <begin position="140"/>
        <end position="162"/>
    </location>
</feature>
<evidence type="ECO:0000313" key="2">
    <source>
        <dbReference type="EMBL" id="KAG4415704.1"/>
    </source>
</evidence>
<dbReference type="AlphaFoldDB" id="A0A8H7T969"/>
<dbReference type="OrthoDB" id="3559071at2759"/>
<keyword evidence="3" id="KW-1185">Reference proteome</keyword>
<reference evidence="2" key="1">
    <citation type="submission" date="2021-02" db="EMBL/GenBank/DDBJ databases">
        <title>Genome sequence Cadophora malorum strain M34.</title>
        <authorList>
            <person name="Stefanovic E."/>
            <person name="Vu D."/>
            <person name="Scully C."/>
            <person name="Dijksterhuis J."/>
            <person name="Roader J."/>
            <person name="Houbraken J."/>
        </authorList>
    </citation>
    <scope>NUCLEOTIDE SEQUENCE</scope>
    <source>
        <strain evidence="2">M34</strain>
    </source>
</reference>
<gene>
    <name evidence="2" type="ORF">IFR04_011161</name>
</gene>
<dbReference type="Proteomes" id="UP000664132">
    <property type="component" value="Unassembled WGS sequence"/>
</dbReference>
<proteinExistence type="predicted"/>
<comment type="caution">
    <text evidence="2">The sequence shown here is derived from an EMBL/GenBank/DDBJ whole genome shotgun (WGS) entry which is preliminary data.</text>
</comment>